<feature type="transmembrane region" description="Helical" evidence="9">
    <location>
        <begin position="77"/>
        <end position="98"/>
    </location>
</feature>
<evidence type="ECO:0000256" key="6">
    <source>
        <dbReference type="ARBA" id="ARBA00022692"/>
    </source>
</evidence>
<evidence type="ECO:0000313" key="13">
    <source>
        <dbReference type="Proteomes" id="UP000605144"/>
    </source>
</evidence>
<evidence type="ECO:0000256" key="2">
    <source>
        <dbReference type="ARBA" id="ARBA00007069"/>
    </source>
</evidence>
<dbReference type="Pfam" id="PF00528">
    <property type="entry name" value="BPD_transp_1"/>
    <property type="match status" value="1"/>
</dbReference>
<evidence type="ECO:0000256" key="5">
    <source>
        <dbReference type="ARBA" id="ARBA00022592"/>
    </source>
</evidence>
<feature type="domain" description="ABC transmembrane type-1" evidence="11">
    <location>
        <begin position="73"/>
        <end position="299"/>
    </location>
</feature>
<dbReference type="InterPro" id="IPR051124">
    <property type="entry name" value="Phosphate_Transport_Permease"/>
</dbReference>
<dbReference type="Proteomes" id="UP000605144">
    <property type="component" value="Unassembled WGS sequence"/>
</dbReference>
<keyword evidence="7 9" id="KW-1133">Transmembrane helix</keyword>
<keyword evidence="6 9" id="KW-0812">Transmembrane</keyword>
<evidence type="ECO:0000259" key="11">
    <source>
        <dbReference type="PROSITE" id="PS50928"/>
    </source>
</evidence>
<dbReference type="PROSITE" id="PS50928">
    <property type="entry name" value="ABC_TM1"/>
    <property type="match status" value="1"/>
</dbReference>
<dbReference type="GO" id="GO:0005886">
    <property type="term" value="C:plasma membrane"/>
    <property type="evidence" value="ECO:0007669"/>
    <property type="project" value="UniProtKB-SubCell"/>
</dbReference>
<reference evidence="12" key="1">
    <citation type="journal article" date="2020" name="ISME J.">
        <title>Gammaproteobacteria mediating utilization of methyl-, sulfur- and petroleum organic compounds in deep ocean hydrothermal plumes.</title>
        <authorList>
            <person name="Zhou Z."/>
            <person name="Liu Y."/>
            <person name="Pan J."/>
            <person name="Cron B.R."/>
            <person name="Toner B.M."/>
            <person name="Anantharaman K."/>
            <person name="Breier J.A."/>
            <person name="Dick G.J."/>
            <person name="Li M."/>
        </authorList>
    </citation>
    <scope>NUCLEOTIDE SEQUENCE</scope>
    <source>
        <strain evidence="12">SZUA-1385</strain>
    </source>
</reference>
<dbReference type="SUPFAM" id="SSF161098">
    <property type="entry name" value="MetI-like"/>
    <property type="match status" value="1"/>
</dbReference>
<protein>
    <recommendedName>
        <fullName evidence="10">Phosphate transport system permease protein</fullName>
    </recommendedName>
</protein>
<keyword evidence="5 10" id="KW-0592">Phosphate transport</keyword>
<evidence type="ECO:0000256" key="3">
    <source>
        <dbReference type="ARBA" id="ARBA00022448"/>
    </source>
</evidence>
<organism evidence="12 13">
    <name type="scientific">Methanothermococcus okinawensis</name>
    <dbReference type="NCBI Taxonomy" id="155863"/>
    <lineage>
        <taxon>Archaea</taxon>
        <taxon>Methanobacteriati</taxon>
        <taxon>Methanobacteriota</taxon>
        <taxon>Methanomada group</taxon>
        <taxon>Methanococci</taxon>
        <taxon>Methanococcales</taxon>
        <taxon>Methanococcaceae</taxon>
        <taxon>Methanothermococcus</taxon>
    </lineage>
</organism>
<comment type="similarity">
    <text evidence="2 10">Belongs to the binding-protein-dependent transport system permease family. CysTW subfamily.</text>
</comment>
<keyword evidence="4 10" id="KW-1003">Cell membrane</keyword>
<evidence type="ECO:0000256" key="7">
    <source>
        <dbReference type="ARBA" id="ARBA00022989"/>
    </source>
</evidence>
<dbReference type="GO" id="GO:0006817">
    <property type="term" value="P:phosphate ion transport"/>
    <property type="evidence" value="ECO:0007669"/>
    <property type="project" value="UniProtKB-KW"/>
</dbReference>
<dbReference type="NCBIfam" id="TIGR02138">
    <property type="entry name" value="phosphate_pstC"/>
    <property type="match status" value="1"/>
</dbReference>
<comment type="subcellular location">
    <subcellularLocation>
        <location evidence="1 9">Cell membrane</location>
        <topology evidence="1 9">Multi-pass membrane protein</topology>
    </subcellularLocation>
</comment>
<feature type="transmembrane region" description="Helical" evidence="9">
    <location>
        <begin position="110"/>
        <end position="137"/>
    </location>
</feature>
<evidence type="ECO:0000256" key="10">
    <source>
        <dbReference type="RuleBase" id="RU363054"/>
    </source>
</evidence>
<feature type="transmembrane region" description="Helical" evidence="9">
    <location>
        <begin position="20"/>
        <end position="37"/>
    </location>
</feature>
<dbReference type="InterPro" id="IPR011864">
    <property type="entry name" value="Phosphate_PstC"/>
</dbReference>
<proteinExistence type="inferred from homology"/>
<accession>A0A833DR92</accession>
<dbReference type="InterPro" id="IPR000515">
    <property type="entry name" value="MetI-like"/>
</dbReference>
<name>A0A833DR92_9EURY</name>
<dbReference type="InterPro" id="IPR035906">
    <property type="entry name" value="MetI-like_sf"/>
</dbReference>
<comment type="function">
    <text evidence="10">Part of the binding-protein-dependent transport system for phosphate; probably responsible for the translocation of the substrate across the membrane.</text>
</comment>
<evidence type="ECO:0000256" key="8">
    <source>
        <dbReference type="ARBA" id="ARBA00023136"/>
    </source>
</evidence>
<feature type="transmembrane region" description="Helical" evidence="9">
    <location>
        <begin position="163"/>
        <end position="184"/>
    </location>
</feature>
<dbReference type="GO" id="GO:0005315">
    <property type="term" value="F:phosphate transmembrane transporter activity"/>
    <property type="evidence" value="ECO:0007669"/>
    <property type="project" value="InterPro"/>
</dbReference>
<gene>
    <name evidence="12" type="primary">pstC</name>
    <name evidence="12" type="ORF">EYG76_01085</name>
</gene>
<evidence type="ECO:0000256" key="4">
    <source>
        <dbReference type="ARBA" id="ARBA00022475"/>
    </source>
</evidence>
<evidence type="ECO:0000256" key="9">
    <source>
        <dbReference type="RuleBase" id="RU363032"/>
    </source>
</evidence>
<sequence>MDFKKILRKLDEFKIITMPAIFIVFMLFVVVLIYYFISAYPAIERYGIDLFITNVWKAAEDTSKEVYGLAAPIWGSIYTSIIAVILAIPISIGYAIYVNDYAPEKLKYPLIIISDVMAGLPSVIYGIWGAFVLVPFLRDNIMKFLYENFSYIPFFSTPPMSGYSYLSAGVLLAIMVIPFASAIIREAYAMVPKIHKEGLYALGATRYEATKVIVNYIKPAILSGFILAFGRALGETVAVSLVIGNSFNITFSLFSPGYTISSLIANQFGNAVLYKYMVPTMYAGGLVLFVVGLIVNLIGIYYLRRWRSNVSH</sequence>
<keyword evidence="3 9" id="KW-0813">Transport</keyword>
<dbReference type="AlphaFoldDB" id="A0A833DR92"/>
<dbReference type="EMBL" id="DQSV01000020">
    <property type="protein sequence ID" value="HIP16886.1"/>
    <property type="molecule type" value="Genomic_DNA"/>
</dbReference>
<dbReference type="Gene3D" id="1.10.3720.10">
    <property type="entry name" value="MetI-like"/>
    <property type="match status" value="1"/>
</dbReference>
<keyword evidence="8 9" id="KW-0472">Membrane</keyword>
<dbReference type="PANTHER" id="PTHR30425:SF1">
    <property type="entry name" value="PHOSPHATE TRANSPORT SYSTEM PERMEASE PROTEIN PSTC"/>
    <property type="match status" value="1"/>
</dbReference>
<feature type="transmembrane region" description="Helical" evidence="9">
    <location>
        <begin position="281"/>
        <end position="303"/>
    </location>
</feature>
<dbReference type="PANTHER" id="PTHR30425">
    <property type="entry name" value="PHOSPHATE TRANSPORT SYSTEM PERMEASE PROTEIN PST"/>
    <property type="match status" value="1"/>
</dbReference>
<evidence type="ECO:0000256" key="1">
    <source>
        <dbReference type="ARBA" id="ARBA00004651"/>
    </source>
</evidence>
<evidence type="ECO:0000313" key="12">
    <source>
        <dbReference type="EMBL" id="HIP16886.1"/>
    </source>
</evidence>
<feature type="transmembrane region" description="Helical" evidence="9">
    <location>
        <begin position="220"/>
        <end position="243"/>
    </location>
</feature>
<dbReference type="CDD" id="cd06261">
    <property type="entry name" value="TM_PBP2"/>
    <property type="match status" value="1"/>
</dbReference>
<comment type="caution">
    <text evidence="12">The sequence shown here is derived from an EMBL/GenBank/DDBJ whole genome shotgun (WGS) entry which is preliminary data.</text>
</comment>